<dbReference type="Pfam" id="PF00291">
    <property type="entry name" value="PALP"/>
    <property type="match status" value="1"/>
</dbReference>
<accession>A0A1B6CA55</accession>
<dbReference type="FunFam" id="3.40.50.1100:FF:000003">
    <property type="entry name" value="Cystathionine beta-synthase"/>
    <property type="match status" value="1"/>
</dbReference>
<name>A0A1B6CA55_9HEMI</name>
<dbReference type="InterPro" id="IPR001926">
    <property type="entry name" value="TrpB-like_PALP"/>
</dbReference>
<evidence type="ECO:0000256" key="6">
    <source>
        <dbReference type="ARBA" id="ARBA00023122"/>
    </source>
</evidence>
<gene>
    <name evidence="12" type="ORF">g.23319</name>
    <name evidence="13" type="ORF">g.23320</name>
    <name evidence="11" type="ORF">g.23321</name>
    <name evidence="15" type="ORF">g.23325</name>
    <name evidence="14" type="ORF">g.23326</name>
</gene>
<comment type="catalytic activity">
    <reaction evidence="8">
        <text>L-homocysteine + L-serine = L,L-cystathionine + H2O</text>
        <dbReference type="Rhea" id="RHEA:10112"/>
        <dbReference type="ChEBI" id="CHEBI:15377"/>
        <dbReference type="ChEBI" id="CHEBI:33384"/>
        <dbReference type="ChEBI" id="CHEBI:58161"/>
        <dbReference type="ChEBI" id="CHEBI:58199"/>
        <dbReference type="EC" id="4.2.1.22"/>
    </reaction>
</comment>
<dbReference type="FunFam" id="3.40.50.1100:FF:000118">
    <property type="entry name" value="Related to CYS4-cystathionine beta-synthase"/>
    <property type="match status" value="1"/>
</dbReference>
<evidence type="ECO:0000256" key="2">
    <source>
        <dbReference type="ARBA" id="ARBA00005003"/>
    </source>
</evidence>
<dbReference type="UniPathway" id="UPA00136">
    <property type="reaction ID" value="UER00201"/>
</dbReference>
<dbReference type="InterPro" id="IPR005857">
    <property type="entry name" value="Cysta_beta_synth"/>
</dbReference>
<feature type="domain" description="Tryptophan synthase beta chain-like PALP" evidence="10">
    <location>
        <begin position="57"/>
        <end position="352"/>
    </location>
</feature>
<dbReference type="GO" id="GO:0005737">
    <property type="term" value="C:cytoplasm"/>
    <property type="evidence" value="ECO:0007669"/>
    <property type="project" value="InterPro"/>
</dbReference>
<evidence type="ECO:0000313" key="12">
    <source>
        <dbReference type="EMBL" id="JAS10229.1"/>
    </source>
</evidence>
<dbReference type="GO" id="GO:0019343">
    <property type="term" value="P:cysteine biosynthetic process via cystathionine"/>
    <property type="evidence" value="ECO:0007669"/>
    <property type="project" value="InterPro"/>
</dbReference>
<keyword evidence="5" id="KW-0663">Pyridoxal phosphate</keyword>
<dbReference type="EMBL" id="GEDC01027069">
    <property type="protein sequence ID" value="JAS10229.1"/>
    <property type="molecule type" value="Transcribed_RNA"/>
</dbReference>
<sequence>MASNGNYDSDSGFKEPFPGFIHPGKPSRCTWKPNTQQPSPHSNKPLTKRPKILPNILHAIGQTPLVRINNITKKDGIKCEILAKCEYLNPGGSVKDRIGFRMVEDAEAAGKIKPGYTIIEPTSGNTGIGIAMAAAVKGYECIIVLPEKMSNEKVAALKALGAKIIRTPTSAAFDSIDSHFSVAQKLNKSMPNSIILDQYINPGNPLAHYDGTGAEILDQCDGRVDVVVVGAGTGGTIAGIGRYFKDHAPNVRIVGVDPYGSILAEPESLNKTDIQFYEVEGIGYDFIPTVIDRTVVTDWMKSNDQDSLPMARRLIREEGLMCGGSSGSAMVAALEIAKSLDESKRIVVILPDGIRNYMTKFVSDEWMEQKGFKL</sequence>
<organism evidence="12">
    <name type="scientific">Clastoptera arizonana</name>
    <name type="common">Arizona spittle bug</name>
    <dbReference type="NCBI Taxonomy" id="38151"/>
    <lineage>
        <taxon>Eukaryota</taxon>
        <taxon>Metazoa</taxon>
        <taxon>Ecdysozoa</taxon>
        <taxon>Arthropoda</taxon>
        <taxon>Hexapoda</taxon>
        <taxon>Insecta</taxon>
        <taxon>Pterygota</taxon>
        <taxon>Neoptera</taxon>
        <taxon>Paraneoptera</taxon>
        <taxon>Hemiptera</taxon>
        <taxon>Auchenorrhyncha</taxon>
        <taxon>Cercopoidea</taxon>
        <taxon>Clastopteridae</taxon>
        <taxon>Clastoptera</taxon>
    </lineage>
</organism>
<dbReference type="InterPro" id="IPR050214">
    <property type="entry name" value="Cys_Synth/Cystath_Beta-Synth"/>
</dbReference>
<proteinExistence type="inferred from homology"/>
<dbReference type="EC" id="4.2.1.22" evidence="4"/>
<comment type="pathway">
    <text evidence="2">Amino-acid biosynthesis; L-cysteine biosynthesis; L-cysteine from L-homocysteine and L-serine: step 1/2.</text>
</comment>
<dbReference type="GO" id="GO:0006535">
    <property type="term" value="P:cysteine biosynthetic process from serine"/>
    <property type="evidence" value="ECO:0007669"/>
    <property type="project" value="InterPro"/>
</dbReference>
<dbReference type="PANTHER" id="PTHR10314">
    <property type="entry name" value="CYSTATHIONINE BETA-SYNTHASE"/>
    <property type="match status" value="1"/>
</dbReference>
<dbReference type="InterPro" id="IPR036052">
    <property type="entry name" value="TrpB-like_PALP_sf"/>
</dbReference>
<evidence type="ECO:0000256" key="4">
    <source>
        <dbReference type="ARBA" id="ARBA00012041"/>
    </source>
</evidence>
<comment type="similarity">
    <text evidence="3">Belongs to the cysteine synthase/cystathionine beta-synthase family.</text>
</comment>
<dbReference type="EMBL" id="GEDC01014593">
    <property type="protein sequence ID" value="JAS22705.1"/>
    <property type="molecule type" value="Transcribed_RNA"/>
</dbReference>
<dbReference type="EMBL" id="GEDC01030363">
    <property type="protein sequence ID" value="JAS06935.1"/>
    <property type="molecule type" value="Transcribed_RNA"/>
</dbReference>
<dbReference type="GO" id="GO:0004122">
    <property type="term" value="F:cystathionine beta-synthase activity"/>
    <property type="evidence" value="ECO:0007669"/>
    <property type="project" value="UniProtKB-EC"/>
</dbReference>
<keyword evidence="6" id="KW-0129">CBS domain</keyword>
<evidence type="ECO:0000256" key="9">
    <source>
        <dbReference type="SAM" id="MobiDB-lite"/>
    </source>
</evidence>
<dbReference type="SUPFAM" id="SSF53686">
    <property type="entry name" value="Tryptophan synthase beta subunit-like PLP-dependent enzymes"/>
    <property type="match status" value="1"/>
</dbReference>
<evidence type="ECO:0000313" key="13">
    <source>
        <dbReference type="EMBL" id="JAS22705.1"/>
    </source>
</evidence>
<evidence type="ECO:0000256" key="3">
    <source>
        <dbReference type="ARBA" id="ARBA00007103"/>
    </source>
</evidence>
<dbReference type="EMBL" id="GEDC01006525">
    <property type="protein sequence ID" value="JAS30773.1"/>
    <property type="molecule type" value="Transcribed_RNA"/>
</dbReference>
<reference evidence="12" key="1">
    <citation type="submission" date="2015-12" db="EMBL/GenBank/DDBJ databases">
        <title>De novo transcriptome assembly of four potential Pierce s Disease insect vectors from Arizona vineyards.</title>
        <authorList>
            <person name="Tassone E.E."/>
        </authorList>
    </citation>
    <scope>NUCLEOTIDE SEQUENCE</scope>
</reference>
<evidence type="ECO:0000256" key="8">
    <source>
        <dbReference type="ARBA" id="ARBA00047490"/>
    </source>
</evidence>
<comment type="cofactor">
    <cofactor evidence="1">
        <name>pyridoxal 5'-phosphate</name>
        <dbReference type="ChEBI" id="CHEBI:597326"/>
    </cofactor>
</comment>
<dbReference type="CDD" id="cd01561">
    <property type="entry name" value="CBS_like"/>
    <property type="match status" value="1"/>
</dbReference>
<feature type="region of interest" description="Disordered" evidence="9">
    <location>
        <begin position="24"/>
        <end position="48"/>
    </location>
</feature>
<evidence type="ECO:0000256" key="1">
    <source>
        <dbReference type="ARBA" id="ARBA00001933"/>
    </source>
</evidence>
<feature type="compositionally biased region" description="Polar residues" evidence="9">
    <location>
        <begin position="32"/>
        <end position="45"/>
    </location>
</feature>
<evidence type="ECO:0000256" key="7">
    <source>
        <dbReference type="ARBA" id="ARBA00026192"/>
    </source>
</evidence>
<protein>
    <recommendedName>
        <fullName evidence="7">Cystathionine beta-synthase</fullName>
        <ecNumber evidence="4">4.2.1.22</ecNumber>
    </recommendedName>
</protein>
<evidence type="ECO:0000313" key="15">
    <source>
        <dbReference type="EMBL" id="JAS30773.1"/>
    </source>
</evidence>
<dbReference type="PROSITE" id="PS00901">
    <property type="entry name" value="CYS_SYNTHASE"/>
    <property type="match status" value="1"/>
</dbReference>
<dbReference type="GO" id="GO:0030170">
    <property type="term" value="F:pyridoxal phosphate binding"/>
    <property type="evidence" value="ECO:0007669"/>
    <property type="project" value="UniProtKB-ARBA"/>
</dbReference>
<dbReference type="AlphaFoldDB" id="A0A1B6CA55"/>
<dbReference type="InterPro" id="IPR001216">
    <property type="entry name" value="P-phosphate_BS"/>
</dbReference>
<evidence type="ECO:0000256" key="5">
    <source>
        <dbReference type="ARBA" id="ARBA00022898"/>
    </source>
</evidence>
<dbReference type="EMBL" id="GEDC01011995">
    <property type="protein sequence ID" value="JAS25303.1"/>
    <property type="molecule type" value="Transcribed_RNA"/>
</dbReference>
<evidence type="ECO:0000259" key="10">
    <source>
        <dbReference type="Pfam" id="PF00291"/>
    </source>
</evidence>
<evidence type="ECO:0000313" key="14">
    <source>
        <dbReference type="EMBL" id="JAS25303.1"/>
    </source>
</evidence>
<dbReference type="Gene3D" id="3.40.50.1100">
    <property type="match status" value="2"/>
</dbReference>
<evidence type="ECO:0000313" key="11">
    <source>
        <dbReference type="EMBL" id="JAS06935.1"/>
    </source>
</evidence>
<dbReference type="NCBIfam" id="TIGR01137">
    <property type="entry name" value="cysta_beta"/>
    <property type="match status" value="1"/>
</dbReference>